<dbReference type="GO" id="GO:0003676">
    <property type="term" value="F:nucleic acid binding"/>
    <property type="evidence" value="ECO:0007669"/>
    <property type="project" value="InterPro"/>
</dbReference>
<feature type="domain" description="OB-fold nucleic acid binding" evidence="8">
    <location>
        <begin position="4"/>
        <end position="97"/>
    </location>
</feature>
<evidence type="ECO:0000259" key="8">
    <source>
        <dbReference type="Pfam" id="PF13742"/>
    </source>
</evidence>
<evidence type="ECO:0000259" key="7">
    <source>
        <dbReference type="Pfam" id="PF02601"/>
    </source>
</evidence>
<dbReference type="GO" id="GO:0008855">
    <property type="term" value="F:exodeoxyribonuclease VII activity"/>
    <property type="evidence" value="ECO:0007669"/>
    <property type="project" value="UniProtKB-UniRule"/>
</dbReference>
<protein>
    <recommendedName>
        <fullName evidence="5">Exodeoxyribonuclease 7 large subunit</fullName>
        <ecNumber evidence="5">3.1.11.6</ecNumber>
    </recommendedName>
    <alternativeName>
        <fullName evidence="5">Exodeoxyribonuclease VII large subunit</fullName>
        <shortName evidence="5">Exonuclease VII large subunit</shortName>
    </alternativeName>
</protein>
<keyword evidence="2 5" id="KW-0540">Nuclease</keyword>
<dbReference type="InterPro" id="IPR020579">
    <property type="entry name" value="Exonuc_VII_lsu_C"/>
</dbReference>
<evidence type="ECO:0000256" key="1">
    <source>
        <dbReference type="ARBA" id="ARBA00022490"/>
    </source>
</evidence>
<accession>A0A2S9SM53</accession>
<sequence>MNPISVTTLNTQIKSLLETTFMQVFVSGEISNLVIHSSGHIYFSIKDDNSTISCVMFKGNTKYLKFELENGQKVQITANITVFVPRGNYQLLCTKIEPDGIGSLALAYEQLKTKLQAKGYFEQSIKKPLPKYPKKIAIVTSATGAAIEDMKKVASARWNLVELILIPTLVQGNGSIEDIAKNIKFADSLNCDIVIVGRGGGSIEDLWSFNSELVANAIYEANTPIISAVGHEIDYLISDFVADVRAATPSNAMEIALPSQSEHLLYMDSLIENFQKVLKTTFEKKEQELKNLKASFEQNSINSKLFFVESQIKLLKEQFFQTLNQKFQIASNILESLKSNYLLNNPENRQKDGLVELSKNKKLINLDLVKVDDIVELQSIDIIAECKIISLSKQKVK</sequence>
<dbReference type="Pfam" id="PF02601">
    <property type="entry name" value="Exonuc_VII_L"/>
    <property type="match status" value="1"/>
</dbReference>
<comment type="function">
    <text evidence="5">Bidirectionally degrades single-stranded DNA into large acid-insoluble oligonucleotides, which are then degraded further into small acid-soluble oligonucleotides.</text>
</comment>
<organism evidence="9 10">
    <name type="scientific">Aliarcobacter cryaerophilus</name>
    <dbReference type="NCBI Taxonomy" id="28198"/>
    <lineage>
        <taxon>Bacteria</taxon>
        <taxon>Pseudomonadati</taxon>
        <taxon>Campylobacterota</taxon>
        <taxon>Epsilonproteobacteria</taxon>
        <taxon>Campylobacterales</taxon>
        <taxon>Arcobacteraceae</taxon>
        <taxon>Aliarcobacter</taxon>
    </lineage>
</organism>
<evidence type="ECO:0000313" key="10">
    <source>
        <dbReference type="Proteomes" id="UP000239065"/>
    </source>
</evidence>
<dbReference type="PANTHER" id="PTHR30008">
    <property type="entry name" value="EXODEOXYRIBONUCLEASE 7 LARGE SUBUNIT"/>
    <property type="match status" value="1"/>
</dbReference>
<dbReference type="InterPro" id="IPR025824">
    <property type="entry name" value="OB-fold_nuc-bd_dom"/>
</dbReference>
<comment type="subcellular location">
    <subcellularLocation>
        <location evidence="5 6">Cytoplasm</location>
    </subcellularLocation>
</comment>
<feature type="domain" description="Exonuclease VII large subunit C-terminal" evidence="7">
    <location>
        <begin position="120"/>
        <end position="357"/>
    </location>
</feature>
<dbReference type="GO" id="GO:0005737">
    <property type="term" value="C:cytoplasm"/>
    <property type="evidence" value="ECO:0007669"/>
    <property type="project" value="UniProtKB-SubCell"/>
</dbReference>
<dbReference type="Proteomes" id="UP000239065">
    <property type="component" value="Unassembled WGS sequence"/>
</dbReference>
<dbReference type="InterPro" id="IPR003753">
    <property type="entry name" value="Exonuc_VII_L"/>
</dbReference>
<name>A0A2S9SM53_9BACT</name>
<comment type="similarity">
    <text evidence="5 6">Belongs to the XseA family.</text>
</comment>
<comment type="caution">
    <text evidence="9">The sequence shown here is derived from an EMBL/GenBank/DDBJ whole genome shotgun (WGS) entry which is preliminary data.</text>
</comment>
<dbReference type="GO" id="GO:0006308">
    <property type="term" value="P:DNA catabolic process"/>
    <property type="evidence" value="ECO:0007669"/>
    <property type="project" value="UniProtKB-UniRule"/>
</dbReference>
<proteinExistence type="inferred from homology"/>
<gene>
    <name evidence="5" type="primary">xseA</name>
    <name evidence="9" type="ORF">CJ669_06830</name>
</gene>
<dbReference type="HAMAP" id="MF_00378">
    <property type="entry name" value="Exonuc_7_L"/>
    <property type="match status" value="1"/>
</dbReference>
<evidence type="ECO:0000256" key="2">
    <source>
        <dbReference type="ARBA" id="ARBA00022722"/>
    </source>
</evidence>
<dbReference type="EMBL" id="NXGJ01000007">
    <property type="protein sequence ID" value="PRM87668.1"/>
    <property type="molecule type" value="Genomic_DNA"/>
</dbReference>
<dbReference type="GO" id="GO:0009318">
    <property type="term" value="C:exodeoxyribonuclease VII complex"/>
    <property type="evidence" value="ECO:0007669"/>
    <property type="project" value="UniProtKB-UniRule"/>
</dbReference>
<dbReference type="RefSeq" id="WP_105909287.1">
    <property type="nucleotide sequence ID" value="NZ_NXGJ01000007.1"/>
</dbReference>
<dbReference type="AlphaFoldDB" id="A0A2S9SM53"/>
<reference evidence="9 10" key="1">
    <citation type="submission" date="2017-09" db="EMBL/GenBank/DDBJ databases">
        <title>Reassesment of A. cryaerophilus.</title>
        <authorList>
            <person name="Perez-Cataluna A."/>
            <person name="Collado L."/>
            <person name="Salgado O."/>
            <person name="Lefinanco V."/>
            <person name="Figueras M.J."/>
        </authorList>
    </citation>
    <scope>NUCLEOTIDE SEQUENCE [LARGE SCALE GENOMIC DNA]</scope>
    <source>
        <strain evidence="9 10">LMG 9861</strain>
    </source>
</reference>
<dbReference type="Pfam" id="PF13742">
    <property type="entry name" value="tRNA_anti_2"/>
    <property type="match status" value="1"/>
</dbReference>
<evidence type="ECO:0000256" key="5">
    <source>
        <dbReference type="HAMAP-Rule" id="MF_00378"/>
    </source>
</evidence>
<evidence type="ECO:0000313" key="9">
    <source>
        <dbReference type="EMBL" id="PRM87668.1"/>
    </source>
</evidence>
<dbReference type="CDD" id="cd04489">
    <property type="entry name" value="ExoVII_LU_OBF"/>
    <property type="match status" value="1"/>
</dbReference>
<dbReference type="NCBIfam" id="TIGR00237">
    <property type="entry name" value="xseA"/>
    <property type="match status" value="1"/>
</dbReference>
<evidence type="ECO:0000256" key="6">
    <source>
        <dbReference type="RuleBase" id="RU004355"/>
    </source>
</evidence>
<keyword evidence="3 5" id="KW-0378">Hydrolase</keyword>
<keyword evidence="4 5" id="KW-0269">Exonuclease</keyword>
<dbReference type="PANTHER" id="PTHR30008:SF0">
    <property type="entry name" value="EXODEOXYRIBONUCLEASE 7 LARGE SUBUNIT"/>
    <property type="match status" value="1"/>
</dbReference>
<dbReference type="EC" id="3.1.11.6" evidence="5"/>
<evidence type="ECO:0000256" key="4">
    <source>
        <dbReference type="ARBA" id="ARBA00022839"/>
    </source>
</evidence>
<comment type="catalytic activity">
    <reaction evidence="5 6">
        <text>Exonucleolytic cleavage in either 5'- to 3'- or 3'- to 5'-direction to yield nucleoside 5'-phosphates.</text>
        <dbReference type="EC" id="3.1.11.6"/>
    </reaction>
</comment>
<keyword evidence="1 5" id="KW-0963">Cytoplasm</keyword>
<evidence type="ECO:0000256" key="3">
    <source>
        <dbReference type="ARBA" id="ARBA00022801"/>
    </source>
</evidence>
<comment type="subunit">
    <text evidence="5">Heterooligomer composed of large and small subunits.</text>
</comment>